<name>A0A1B2HBW3_9PSEU</name>
<dbReference type="Proteomes" id="UP000093053">
    <property type="component" value="Chromosome"/>
</dbReference>
<protein>
    <submittedName>
        <fullName evidence="1">Uncharacterized protein</fullName>
    </submittedName>
</protein>
<dbReference type="STRING" id="1586287.BBK82_03165"/>
<organism evidence="1 2">
    <name type="scientific">Lentzea guizhouensis</name>
    <dbReference type="NCBI Taxonomy" id="1586287"/>
    <lineage>
        <taxon>Bacteria</taxon>
        <taxon>Bacillati</taxon>
        <taxon>Actinomycetota</taxon>
        <taxon>Actinomycetes</taxon>
        <taxon>Pseudonocardiales</taxon>
        <taxon>Pseudonocardiaceae</taxon>
        <taxon>Lentzea</taxon>
    </lineage>
</organism>
<dbReference type="RefSeq" id="WP_065913633.1">
    <property type="nucleotide sequence ID" value="NZ_CP016793.1"/>
</dbReference>
<dbReference type="KEGG" id="led:BBK82_03165"/>
<gene>
    <name evidence="1" type="ORF">BBK82_03165</name>
</gene>
<dbReference type="EMBL" id="CP016793">
    <property type="protein sequence ID" value="ANZ35217.1"/>
    <property type="molecule type" value="Genomic_DNA"/>
</dbReference>
<evidence type="ECO:0000313" key="1">
    <source>
        <dbReference type="EMBL" id="ANZ35217.1"/>
    </source>
</evidence>
<dbReference type="OrthoDB" id="5198479at2"/>
<evidence type="ECO:0000313" key="2">
    <source>
        <dbReference type="Proteomes" id="UP000093053"/>
    </source>
</evidence>
<proteinExistence type="predicted"/>
<keyword evidence="2" id="KW-1185">Reference proteome</keyword>
<accession>A0A1B2HBW3</accession>
<sequence length="86" mass="8865">MSSDEQRKAGEDFAAALGEAAKKLQQGLENTGHILTAQGAMGWVYRGDLPKARQALGKLPVDKLAELSAVAAALSSLADEVAAAKS</sequence>
<reference evidence="1 2" key="1">
    <citation type="submission" date="2016-07" db="EMBL/GenBank/DDBJ databases">
        <title>Complete genome sequence of the Lentzea guizhouensis DHS C013.</title>
        <authorList>
            <person name="Cao C."/>
        </authorList>
    </citation>
    <scope>NUCLEOTIDE SEQUENCE [LARGE SCALE GENOMIC DNA]</scope>
    <source>
        <strain evidence="1 2">DHS C013</strain>
    </source>
</reference>
<dbReference type="AlphaFoldDB" id="A0A1B2HBW3"/>